<dbReference type="EMBL" id="FTOU01000003">
    <property type="protein sequence ID" value="SIS70218.1"/>
    <property type="molecule type" value="Genomic_DNA"/>
</dbReference>
<gene>
    <name evidence="1" type="ORF">SAMN05421772_103102</name>
</gene>
<accession>A0AA46A4U9</accession>
<dbReference type="Proteomes" id="UP000186216">
    <property type="component" value="Unassembled WGS sequence"/>
</dbReference>
<organism evidence="1 2">
    <name type="scientific">Paracoccus saliphilus</name>
    <dbReference type="NCBI Taxonomy" id="405559"/>
    <lineage>
        <taxon>Bacteria</taxon>
        <taxon>Pseudomonadati</taxon>
        <taxon>Pseudomonadota</taxon>
        <taxon>Alphaproteobacteria</taxon>
        <taxon>Rhodobacterales</taxon>
        <taxon>Paracoccaceae</taxon>
        <taxon>Paracoccus</taxon>
    </lineage>
</organism>
<dbReference type="AlphaFoldDB" id="A0AA46A4U9"/>
<sequence length="43" mass="4699">MTAPCPYLAISLTPFPPIVANFLSVLPKFAGEIYIILASQMCR</sequence>
<evidence type="ECO:0000313" key="2">
    <source>
        <dbReference type="Proteomes" id="UP000186216"/>
    </source>
</evidence>
<comment type="caution">
    <text evidence="1">The sequence shown here is derived from an EMBL/GenBank/DDBJ whole genome shotgun (WGS) entry which is preliminary data.</text>
</comment>
<name>A0AA46A4U9_9RHOB</name>
<protein>
    <submittedName>
        <fullName evidence="1">Uncharacterized protein</fullName>
    </submittedName>
</protein>
<evidence type="ECO:0000313" key="1">
    <source>
        <dbReference type="EMBL" id="SIS70218.1"/>
    </source>
</evidence>
<proteinExistence type="predicted"/>
<reference evidence="1 2" key="1">
    <citation type="submission" date="2017-01" db="EMBL/GenBank/DDBJ databases">
        <authorList>
            <person name="Varghese N."/>
            <person name="Submissions S."/>
        </authorList>
    </citation>
    <scope>NUCLEOTIDE SEQUENCE [LARGE SCALE GENOMIC DNA]</scope>
    <source>
        <strain evidence="1 2">DSM 18447</strain>
    </source>
</reference>